<dbReference type="InterPro" id="IPR050268">
    <property type="entry name" value="NADH-dep_flavin_reductase"/>
</dbReference>
<keyword evidence="3" id="KW-1185">Reference proteome</keyword>
<accession>A0A6P8B6A9</accession>
<dbReference type="Pfam" id="PF01613">
    <property type="entry name" value="Flavin_Reduct"/>
    <property type="match status" value="1"/>
</dbReference>
<evidence type="ECO:0000259" key="2">
    <source>
        <dbReference type="SMART" id="SM00903"/>
    </source>
</evidence>
<evidence type="ECO:0000313" key="3">
    <source>
        <dbReference type="Proteomes" id="UP000515153"/>
    </source>
</evidence>
<dbReference type="Proteomes" id="UP000515153">
    <property type="component" value="Chromosome I"/>
</dbReference>
<dbReference type="PANTHER" id="PTHR30466:SF1">
    <property type="entry name" value="FMN REDUCTASE (NADH) RUTF"/>
    <property type="match status" value="1"/>
</dbReference>
<dbReference type="GO" id="GO:0042602">
    <property type="term" value="F:riboflavin reductase (NADPH) activity"/>
    <property type="evidence" value="ECO:0007669"/>
    <property type="project" value="TreeGrafter"/>
</dbReference>
<dbReference type="RefSeq" id="XP_030982544.1">
    <property type="nucleotide sequence ID" value="XM_031125844.1"/>
</dbReference>
<dbReference type="PANTHER" id="PTHR30466">
    <property type="entry name" value="FLAVIN REDUCTASE"/>
    <property type="match status" value="1"/>
</dbReference>
<dbReference type="InterPro" id="IPR002563">
    <property type="entry name" value="Flavin_Rdtase-like_dom"/>
</dbReference>
<reference evidence="4" key="3">
    <citation type="submission" date="2025-08" db="UniProtKB">
        <authorList>
            <consortium name="RefSeq"/>
        </authorList>
    </citation>
    <scope>IDENTIFICATION</scope>
    <source>
        <strain evidence="4">NI907</strain>
    </source>
</reference>
<reference evidence="3 4" key="1">
    <citation type="journal article" date="2019" name="Mol. Biol. Evol.">
        <title>Blast fungal genomes show frequent chromosomal changes, gene gains and losses, and effector gene turnover.</title>
        <authorList>
            <person name="Gomez Luciano L.B."/>
            <person name="Jason Tsai I."/>
            <person name="Chuma I."/>
            <person name="Tosa Y."/>
            <person name="Chen Y.H."/>
            <person name="Li J.Y."/>
            <person name="Li M.Y."/>
            <person name="Jade Lu M.Y."/>
            <person name="Nakayashiki H."/>
            <person name="Li W.H."/>
        </authorList>
    </citation>
    <scope>NUCLEOTIDE SEQUENCE [LARGE SCALE GENOMIC DNA]</scope>
    <source>
        <strain evidence="3 4">NI907</strain>
    </source>
</reference>
<sequence>MKSCCGLAAIARSTLWHSNSSTTFMLWTRASVQYVKLQSVGYSAAAGRNTSARQIATTHSGWSAAPLPSAPDVANRVKAVLRRMPQSVVVITAAGASPPKGYNSAMTAKQDVEPVGMTVSSFASLDLDGDVAAVAFNVKRPSRTLDAIARGGGVFNVHVLAGTDAGARVAHHFTRPNGANPYEVRDGELEPSKPGSALGLFDELERRTGCVAISTGSGHRGHGSPPMLQGPGVLYVLKCALSESSERMMLPIMNHTIVVAGVTDVVAGELPLVEGEQGTGSLNETPTTLGLTYGDRQYRRPGGVILNGDGSAPKASEK</sequence>
<reference evidence="4" key="2">
    <citation type="submission" date="2019-10" db="EMBL/GenBank/DDBJ databases">
        <authorList>
            <consortium name="NCBI Genome Project"/>
        </authorList>
    </citation>
    <scope>NUCLEOTIDE SEQUENCE</scope>
    <source>
        <strain evidence="4">NI907</strain>
    </source>
</reference>
<evidence type="ECO:0000256" key="1">
    <source>
        <dbReference type="ARBA" id="ARBA00023002"/>
    </source>
</evidence>
<dbReference type="InterPro" id="IPR012349">
    <property type="entry name" value="Split_barrel_FMN-bd"/>
</dbReference>
<organism evidence="3 4">
    <name type="scientific">Pyricularia grisea</name>
    <name type="common">Crabgrass-specific blast fungus</name>
    <name type="synonym">Magnaporthe grisea</name>
    <dbReference type="NCBI Taxonomy" id="148305"/>
    <lineage>
        <taxon>Eukaryota</taxon>
        <taxon>Fungi</taxon>
        <taxon>Dikarya</taxon>
        <taxon>Ascomycota</taxon>
        <taxon>Pezizomycotina</taxon>
        <taxon>Sordariomycetes</taxon>
        <taxon>Sordariomycetidae</taxon>
        <taxon>Magnaporthales</taxon>
        <taxon>Pyriculariaceae</taxon>
        <taxon>Pyricularia</taxon>
    </lineage>
</organism>
<dbReference type="AlphaFoldDB" id="A0A6P8B6A9"/>
<dbReference type="GeneID" id="41960753"/>
<keyword evidence="1" id="KW-0560">Oxidoreductase</keyword>
<dbReference type="SUPFAM" id="SSF50475">
    <property type="entry name" value="FMN-binding split barrel"/>
    <property type="match status" value="1"/>
</dbReference>
<gene>
    <name evidence="4" type="ORF">PgNI_05813</name>
</gene>
<dbReference type="SMART" id="SM00903">
    <property type="entry name" value="Flavin_Reduct"/>
    <property type="match status" value="1"/>
</dbReference>
<feature type="domain" description="Flavin reductase like" evidence="2">
    <location>
        <begin position="81"/>
        <end position="281"/>
    </location>
</feature>
<dbReference type="KEGG" id="pgri:PgNI_05813"/>
<name>A0A6P8B6A9_PYRGI</name>
<dbReference type="Gene3D" id="2.30.110.10">
    <property type="entry name" value="Electron Transport, Fmn-binding Protein, Chain A"/>
    <property type="match status" value="1"/>
</dbReference>
<proteinExistence type="predicted"/>
<dbReference type="GO" id="GO:0010181">
    <property type="term" value="F:FMN binding"/>
    <property type="evidence" value="ECO:0007669"/>
    <property type="project" value="InterPro"/>
</dbReference>
<evidence type="ECO:0000313" key="4">
    <source>
        <dbReference type="RefSeq" id="XP_030982544.1"/>
    </source>
</evidence>
<protein>
    <recommendedName>
        <fullName evidence="2">Flavin reductase like domain-containing protein</fullName>
    </recommendedName>
</protein>